<accession>A0A6J6Y3X2</accession>
<keyword evidence="1" id="KW-1133">Transmembrane helix</keyword>
<gene>
    <name evidence="2" type="ORF">UFOPK3056_00590</name>
</gene>
<evidence type="ECO:0000256" key="1">
    <source>
        <dbReference type="SAM" id="Phobius"/>
    </source>
</evidence>
<feature type="transmembrane region" description="Helical" evidence="1">
    <location>
        <begin position="134"/>
        <end position="159"/>
    </location>
</feature>
<dbReference type="AlphaFoldDB" id="A0A6J6Y3X2"/>
<keyword evidence="1" id="KW-0812">Transmembrane</keyword>
<organism evidence="2">
    <name type="scientific">freshwater metagenome</name>
    <dbReference type="NCBI Taxonomy" id="449393"/>
    <lineage>
        <taxon>unclassified sequences</taxon>
        <taxon>metagenomes</taxon>
        <taxon>ecological metagenomes</taxon>
    </lineage>
</organism>
<sequence length="160" mass="16802">MAGIEGAGVAASSSLPVDFPQTISKRSATPIATAIITRFELASFFAAGVVDVGEVLGAGVVPTSILDDRETDPTGTGGTLNLVTFAEDFFTVAFLRATDFLATVFFFAVFLVADFFTADFLAGDFLATDRFAGAFFAGFFLAADFLAVAFFTATVTPWVE</sequence>
<keyword evidence="1" id="KW-0472">Membrane</keyword>
<name>A0A6J6Y3X2_9ZZZZ</name>
<protein>
    <submittedName>
        <fullName evidence="2">Unannotated protein</fullName>
    </submittedName>
</protein>
<feature type="transmembrane region" description="Helical" evidence="1">
    <location>
        <begin position="100"/>
        <end position="122"/>
    </location>
</feature>
<reference evidence="2" key="1">
    <citation type="submission" date="2020-05" db="EMBL/GenBank/DDBJ databases">
        <authorList>
            <person name="Chiriac C."/>
            <person name="Salcher M."/>
            <person name="Ghai R."/>
            <person name="Kavagutti S V."/>
        </authorList>
    </citation>
    <scope>NUCLEOTIDE SEQUENCE</scope>
</reference>
<evidence type="ECO:0000313" key="2">
    <source>
        <dbReference type="EMBL" id="CAB4802654.1"/>
    </source>
</evidence>
<dbReference type="EMBL" id="CAFAAR010000040">
    <property type="protein sequence ID" value="CAB4802654.1"/>
    <property type="molecule type" value="Genomic_DNA"/>
</dbReference>
<proteinExistence type="predicted"/>